<dbReference type="InterPro" id="IPR036649">
    <property type="entry name" value="Pyrophosphatase_sf"/>
</dbReference>
<evidence type="ECO:0000313" key="6">
    <source>
        <dbReference type="EMBL" id="QHT74077.1"/>
    </source>
</evidence>
<proteinExistence type="predicted"/>
<accession>A0A6C0H0Z5</accession>
<name>A0A6C0H0Z5_9ZZZZ</name>
<evidence type="ECO:0000256" key="3">
    <source>
        <dbReference type="ARBA" id="ARBA00022723"/>
    </source>
</evidence>
<dbReference type="InterPro" id="IPR008162">
    <property type="entry name" value="Pyrophosphatase"/>
</dbReference>
<dbReference type="Pfam" id="PF00719">
    <property type="entry name" value="Pyrophosphatase"/>
    <property type="match status" value="1"/>
</dbReference>
<sequence length="162" mass="19629">MDQKVKVYIEIEKNSNFKYEYNHTNNELELDRILDKPYVYPYAYGFIINTIAKDLDELDALILTDKFIKNDEYYNVYIIGVLIMEDEKGLDEKVLCVLEEDYNKINDLNDIDQNIKNKIHYFFSNYKNNSENRWSKVYNFKDKSYAIKLYNEYLQTEYLPKN</sequence>
<dbReference type="GO" id="GO:0006796">
    <property type="term" value="P:phosphate-containing compound metabolic process"/>
    <property type="evidence" value="ECO:0007669"/>
    <property type="project" value="InterPro"/>
</dbReference>
<dbReference type="GO" id="GO:0000287">
    <property type="term" value="F:magnesium ion binding"/>
    <property type="evidence" value="ECO:0007669"/>
    <property type="project" value="InterPro"/>
</dbReference>
<evidence type="ECO:0000256" key="4">
    <source>
        <dbReference type="ARBA" id="ARBA00022801"/>
    </source>
</evidence>
<evidence type="ECO:0000256" key="2">
    <source>
        <dbReference type="ARBA" id="ARBA00012146"/>
    </source>
</evidence>
<organism evidence="6">
    <name type="scientific">viral metagenome</name>
    <dbReference type="NCBI Taxonomy" id="1070528"/>
    <lineage>
        <taxon>unclassified sequences</taxon>
        <taxon>metagenomes</taxon>
        <taxon>organismal metagenomes</taxon>
    </lineage>
</organism>
<dbReference type="EMBL" id="MN739837">
    <property type="protein sequence ID" value="QHT74077.1"/>
    <property type="molecule type" value="Genomic_DNA"/>
</dbReference>
<dbReference type="SUPFAM" id="SSF50324">
    <property type="entry name" value="Inorganic pyrophosphatase"/>
    <property type="match status" value="1"/>
</dbReference>
<dbReference type="EC" id="3.6.1.1" evidence="2"/>
<keyword evidence="5" id="KW-0460">Magnesium</keyword>
<keyword evidence="4" id="KW-0378">Hydrolase</keyword>
<protein>
    <recommendedName>
        <fullName evidence="2">inorganic diphosphatase</fullName>
        <ecNumber evidence="2">3.6.1.1</ecNumber>
    </recommendedName>
</protein>
<dbReference type="AlphaFoldDB" id="A0A6C0H0Z5"/>
<dbReference type="GO" id="GO:0005737">
    <property type="term" value="C:cytoplasm"/>
    <property type="evidence" value="ECO:0007669"/>
    <property type="project" value="InterPro"/>
</dbReference>
<comment type="cofactor">
    <cofactor evidence="1">
        <name>Mg(2+)</name>
        <dbReference type="ChEBI" id="CHEBI:18420"/>
    </cofactor>
</comment>
<dbReference type="PANTHER" id="PTHR10286">
    <property type="entry name" value="INORGANIC PYROPHOSPHATASE"/>
    <property type="match status" value="1"/>
</dbReference>
<dbReference type="GO" id="GO:0004427">
    <property type="term" value="F:inorganic diphosphate phosphatase activity"/>
    <property type="evidence" value="ECO:0007669"/>
    <property type="project" value="UniProtKB-EC"/>
</dbReference>
<evidence type="ECO:0000256" key="1">
    <source>
        <dbReference type="ARBA" id="ARBA00001946"/>
    </source>
</evidence>
<dbReference type="Gene3D" id="3.90.80.10">
    <property type="entry name" value="Inorganic pyrophosphatase"/>
    <property type="match status" value="1"/>
</dbReference>
<evidence type="ECO:0000256" key="5">
    <source>
        <dbReference type="ARBA" id="ARBA00022842"/>
    </source>
</evidence>
<reference evidence="6" key="1">
    <citation type="journal article" date="2020" name="Nature">
        <title>Giant virus diversity and host interactions through global metagenomics.</title>
        <authorList>
            <person name="Schulz F."/>
            <person name="Roux S."/>
            <person name="Paez-Espino D."/>
            <person name="Jungbluth S."/>
            <person name="Walsh D.A."/>
            <person name="Denef V.J."/>
            <person name="McMahon K.D."/>
            <person name="Konstantinidis K.T."/>
            <person name="Eloe-Fadrosh E.A."/>
            <person name="Kyrpides N.C."/>
            <person name="Woyke T."/>
        </authorList>
    </citation>
    <scope>NUCLEOTIDE SEQUENCE</scope>
    <source>
        <strain evidence="6">GVMAG-M-3300023179-4</strain>
    </source>
</reference>
<keyword evidence="3" id="KW-0479">Metal-binding</keyword>